<protein>
    <submittedName>
        <fullName evidence="2">Divalent-cation tolerance protein CutA</fullName>
    </submittedName>
</protein>
<proteinExistence type="inferred from homology"/>
<dbReference type="GO" id="GO:0010038">
    <property type="term" value="P:response to metal ion"/>
    <property type="evidence" value="ECO:0007669"/>
    <property type="project" value="InterPro"/>
</dbReference>
<dbReference type="AlphaFoldDB" id="A0A927F6F9"/>
<comment type="similarity">
    <text evidence="1">Belongs to the CutA family.</text>
</comment>
<dbReference type="Proteomes" id="UP000622317">
    <property type="component" value="Unassembled WGS sequence"/>
</dbReference>
<gene>
    <name evidence="2" type="ORF">IEN85_07460</name>
</gene>
<dbReference type="PANTHER" id="PTHR23419">
    <property type="entry name" value="DIVALENT CATION TOLERANCE CUTA-RELATED"/>
    <property type="match status" value="1"/>
</dbReference>
<evidence type="ECO:0000256" key="1">
    <source>
        <dbReference type="ARBA" id="ARBA00010169"/>
    </source>
</evidence>
<dbReference type="Gene3D" id="3.30.70.120">
    <property type="match status" value="1"/>
</dbReference>
<dbReference type="InterPro" id="IPR015867">
    <property type="entry name" value="N-reg_PII/ATP_PRibTrfase_C"/>
</dbReference>
<dbReference type="SUPFAM" id="SSF54913">
    <property type="entry name" value="GlnB-like"/>
    <property type="match status" value="1"/>
</dbReference>
<sequence length="113" mass="13070">MPKSDNLFVCYTTVSRIPEAESLAEDIVKSRLAACVQIDSPITSVYRWKDKVEKEEEIRIVLFALESALPKLETFVADRHPYDTPKWVCCRAEKVSEKYLKWANEVCNLRGFI</sequence>
<evidence type="ECO:0000313" key="3">
    <source>
        <dbReference type="Proteomes" id="UP000622317"/>
    </source>
</evidence>
<dbReference type="EMBL" id="JACYFG010000007">
    <property type="protein sequence ID" value="MBD5779327.1"/>
    <property type="molecule type" value="Genomic_DNA"/>
</dbReference>
<name>A0A927F6F9_9BACT</name>
<dbReference type="RefSeq" id="WP_191616456.1">
    <property type="nucleotide sequence ID" value="NZ_JACYFG010000007.1"/>
</dbReference>
<dbReference type="GO" id="GO:0005507">
    <property type="term" value="F:copper ion binding"/>
    <property type="evidence" value="ECO:0007669"/>
    <property type="project" value="TreeGrafter"/>
</dbReference>
<evidence type="ECO:0000313" key="2">
    <source>
        <dbReference type="EMBL" id="MBD5779327.1"/>
    </source>
</evidence>
<dbReference type="Pfam" id="PF03091">
    <property type="entry name" value="CutA1"/>
    <property type="match status" value="1"/>
</dbReference>
<comment type="caution">
    <text evidence="2">The sequence shown here is derived from an EMBL/GenBank/DDBJ whole genome shotgun (WGS) entry which is preliminary data.</text>
</comment>
<dbReference type="InterPro" id="IPR011322">
    <property type="entry name" value="N-reg_PII-like_a/b"/>
</dbReference>
<accession>A0A927F6F9</accession>
<reference evidence="2" key="1">
    <citation type="submission" date="2020-09" db="EMBL/GenBank/DDBJ databases">
        <title>Pelagicoccus enzymogenes sp. nov. with an EPS production, isolated from marine sediment.</title>
        <authorList>
            <person name="Feng X."/>
        </authorList>
    </citation>
    <scope>NUCLEOTIDE SEQUENCE</scope>
    <source>
        <strain evidence="2">NFK12</strain>
    </source>
</reference>
<organism evidence="2 3">
    <name type="scientific">Pelagicoccus enzymogenes</name>
    <dbReference type="NCBI Taxonomy" id="2773457"/>
    <lineage>
        <taxon>Bacteria</taxon>
        <taxon>Pseudomonadati</taxon>
        <taxon>Verrucomicrobiota</taxon>
        <taxon>Opitutia</taxon>
        <taxon>Puniceicoccales</taxon>
        <taxon>Pelagicoccaceae</taxon>
        <taxon>Pelagicoccus</taxon>
    </lineage>
</organism>
<keyword evidence="3" id="KW-1185">Reference proteome</keyword>
<dbReference type="InterPro" id="IPR004323">
    <property type="entry name" value="Ion_tolerance_CutA"/>
</dbReference>
<dbReference type="PANTHER" id="PTHR23419:SF8">
    <property type="entry name" value="FI09726P"/>
    <property type="match status" value="1"/>
</dbReference>